<keyword evidence="1" id="KW-0732">Signal</keyword>
<gene>
    <name evidence="2" type="ORF">OEG82_08480</name>
</gene>
<dbReference type="EMBL" id="JAOVZQ010000001">
    <property type="protein sequence ID" value="MCY0094054.1"/>
    <property type="molecule type" value="Genomic_DNA"/>
</dbReference>
<comment type="caution">
    <text evidence="2">The sequence shown here is derived from an EMBL/GenBank/DDBJ whole genome shotgun (WGS) entry which is preliminary data.</text>
</comment>
<evidence type="ECO:0008006" key="4">
    <source>
        <dbReference type="Google" id="ProtNLM"/>
    </source>
</evidence>
<dbReference type="RefSeq" id="WP_267611996.1">
    <property type="nucleotide sequence ID" value="NZ_JAOVZQ010000001.1"/>
</dbReference>
<accession>A0ABT3YDU1</accession>
<evidence type="ECO:0000313" key="2">
    <source>
        <dbReference type="EMBL" id="MCY0094054.1"/>
    </source>
</evidence>
<proteinExistence type="predicted"/>
<feature type="signal peptide" evidence="1">
    <location>
        <begin position="1"/>
        <end position="24"/>
    </location>
</feature>
<name>A0ABT3YDU1_9HYPH</name>
<keyword evidence="3" id="KW-1185">Reference proteome</keyword>
<protein>
    <recommendedName>
        <fullName evidence="4">Nicotinate phosphoribosyltransferase</fullName>
    </recommendedName>
</protein>
<reference evidence="2" key="1">
    <citation type="submission" date="2022-10" db="EMBL/GenBank/DDBJ databases">
        <title>Hoeflea sp. J2-29, isolated from marine algae.</title>
        <authorList>
            <person name="Kristyanto S."/>
            <person name="Kim J.M."/>
            <person name="Jeon C.O."/>
        </authorList>
    </citation>
    <scope>NUCLEOTIDE SEQUENCE</scope>
    <source>
        <strain evidence="2">J2-29</strain>
    </source>
</reference>
<organism evidence="2 3">
    <name type="scientific">Hoeflea ulvae</name>
    <dbReference type="NCBI Taxonomy" id="2983764"/>
    <lineage>
        <taxon>Bacteria</taxon>
        <taxon>Pseudomonadati</taxon>
        <taxon>Pseudomonadota</taxon>
        <taxon>Alphaproteobacteria</taxon>
        <taxon>Hyphomicrobiales</taxon>
        <taxon>Rhizobiaceae</taxon>
        <taxon>Hoeflea</taxon>
    </lineage>
</organism>
<evidence type="ECO:0000256" key="1">
    <source>
        <dbReference type="SAM" id="SignalP"/>
    </source>
</evidence>
<sequence length="173" mass="17071">MKRMTKILTAALMTSSFAAAPALAGSVGADAGASIGMKNGTSTATTSGSAGTSVTDPALGVNAAAETTSRDGADASKAEILAAIGDNTNAASDISAVTDASDVNIVELGSAAEVSAEDIDQAVSQNEDAVSKLRTSLQANSGVWNKLESEGVELSSVVAAKTDAEGSVTVYVR</sequence>
<feature type="chain" id="PRO_5045917264" description="Nicotinate phosphoribosyltransferase" evidence="1">
    <location>
        <begin position="25"/>
        <end position="173"/>
    </location>
</feature>
<evidence type="ECO:0000313" key="3">
    <source>
        <dbReference type="Proteomes" id="UP001081283"/>
    </source>
</evidence>
<dbReference type="Proteomes" id="UP001081283">
    <property type="component" value="Unassembled WGS sequence"/>
</dbReference>